<dbReference type="OrthoDB" id="1738954at2759"/>
<comment type="caution">
    <text evidence="2">The sequence shown here is derived from an EMBL/GenBank/DDBJ whole genome shotgun (WGS) entry which is preliminary data.</text>
</comment>
<gene>
    <name evidence="2" type="ORF">HPB48_015498</name>
</gene>
<dbReference type="Proteomes" id="UP000821853">
    <property type="component" value="Chromosome 1"/>
</dbReference>
<dbReference type="VEuPathDB" id="VectorBase:HLOH_050237"/>
<name>A0A9J6FKR6_HAELO</name>
<dbReference type="PROSITE" id="PS50309">
    <property type="entry name" value="DC"/>
    <property type="match status" value="1"/>
</dbReference>
<feature type="domain" description="Doublecortin" evidence="1">
    <location>
        <begin position="1"/>
        <end position="46"/>
    </location>
</feature>
<organism evidence="2 3">
    <name type="scientific">Haemaphysalis longicornis</name>
    <name type="common">Bush tick</name>
    <dbReference type="NCBI Taxonomy" id="44386"/>
    <lineage>
        <taxon>Eukaryota</taxon>
        <taxon>Metazoa</taxon>
        <taxon>Ecdysozoa</taxon>
        <taxon>Arthropoda</taxon>
        <taxon>Chelicerata</taxon>
        <taxon>Arachnida</taxon>
        <taxon>Acari</taxon>
        <taxon>Parasitiformes</taxon>
        <taxon>Ixodida</taxon>
        <taxon>Ixodoidea</taxon>
        <taxon>Ixodidae</taxon>
        <taxon>Haemaphysalinae</taxon>
        <taxon>Haemaphysalis</taxon>
    </lineage>
</organism>
<dbReference type="Gene3D" id="3.10.20.230">
    <property type="entry name" value="Doublecortin domain"/>
    <property type="match status" value="1"/>
</dbReference>
<dbReference type="InterPro" id="IPR003533">
    <property type="entry name" value="Doublecortin_dom"/>
</dbReference>
<dbReference type="Pfam" id="PF03607">
    <property type="entry name" value="DCX"/>
    <property type="match status" value="1"/>
</dbReference>
<accession>A0A9J6FKR6</accession>
<sequence>MVNLPKGVLFIFSVGGQVRVSQLEQLREGCAYVCSSKNYFRQLPYGRQDPPRPLWNMESRARGIQGTASTAATSHLPSSCRMWSRLIAVIRNGVSPEVAV</sequence>
<proteinExistence type="predicted"/>
<reference evidence="2 3" key="1">
    <citation type="journal article" date="2020" name="Cell">
        <title>Large-Scale Comparative Analyses of Tick Genomes Elucidate Their Genetic Diversity and Vector Capacities.</title>
        <authorList>
            <consortium name="Tick Genome and Microbiome Consortium (TIGMIC)"/>
            <person name="Jia N."/>
            <person name="Wang J."/>
            <person name="Shi W."/>
            <person name="Du L."/>
            <person name="Sun Y."/>
            <person name="Zhan W."/>
            <person name="Jiang J.F."/>
            <person name="Wang Q."/>
            <person name="Zhang B."/>
            <person name="Ji P."/>
            <person name="Bell-Sakyi L."/>
            <person name="Cui X.M."/>
            <person name="Yuan T.T."/>
            <person name="Jiang B.G."/>
            <person name="Yang W.F."/>
            <person name="Lam T.T."/>
            <person name="Chang Q.C."/>
            <person name="Ding S.J."/>
            <person name="Wang X.J."/>
            <person name="Zhu J.G."/>
            <person name="Ruan X.D."/>
            <person name="Zhao L."/>
            <person name="Wei J.T."/>
            <person name="Ye R.Z."/>
            <person name="Que T.C."/>
            <person name="Du C.H."/>
            <person name="Zhou Y.H."/>
            <person name="Cheng J.X."/>
            <person name="Dai P.F."/>
            <person name="Guo W.B."/>
            <person name="Han X.H."/>
            <person name="Huang E.J."/>
            <person name="Li L.F."/>
            <person name="Wei W."/>
            <person name="Gao Y.C."/>
            <person name="Liu J.Z."/>
            <person name="Shao H.Z."/>
            <person name="Wang X."/>
            <person name="Wang C.C."/>
            <person name="Yang T.C."/>
            <person name="Huo Q.B."/>
            <person name="Li W."/>
            <person name="Chen H.Y."/>
            <person name="Chen S.E."/>
            <person name="Zhou L.G."/>
            <person name="Ni X.B."/>
            <person name="Tian J.H."/>
            <person name="Sheng Y."/>
            <person name="Liu T."/>
            <person name="Pan Y.S."/>
            <person name="Xia L.Y."/>
            <person name="Li J."/>
            <person name="Zhao F."/>
            <person name="Cao W.C."/>
        </authorList>
    </citation>
    <scope>NUCLEOTIDE SEQUENCE [LARGE SCALE GENOMIC DNA]</scope>
    <source>
        <strain evidence="2">HaeL-2018</strain>
    </source>
</reference>
<dbReference type="SUPFAM" id="SSF89837">
    <property type="entry name" value="Doublecortin (DC)"/>
    <property type="match status" value="1"/>
</dbReference>
<protein>
    <recommendedName>
        <fullName evidence="1">Doublecortin domain-containing protein</fullName>
    </recommendedName>
</protein>
<keyword evidence="3" id="KW-1185">Reference proteome</keyword>
<dbReference type="AlphaFoldDB" id="A0A9J6FKR6"/>
<dbReference type="GO" id="GO:0035556">
    <property type="term" value="P:intracellular signal transduction"/>
    <property type="evidence" value="ECO:0007669"/>
    <property type="project" value="InterPro"/>
</dbReference>
<evidence type="ECO:0000313" key="3">
    <source>
        <dbReference type="Proteomes" id="UP000821853"/>
    </source>
</evidence>
<dbReference type="InterPro" id="IPR036572">
    <property type="entry name" value="Doublecortin_dom_sf"/>
</dbReference>
<evidence type="ECO:0000259" key="1">
    <source>
        <dbReference type="PROSITE" id="PS50309"/>
    </source>
</evidence>
<evidence type="ECO:0000313" key="2">
    <source>
        <dbReference type="EMBL" id="KAH9362588.1"/>
    </source>
</evidence>
<dbReference type="EMBL" id="JABSTR010000001">
    <property type="protein sequence ID" value="KAH9362588.1"/>
    <property type="molecule type" value="Genomic_DNA"/>
</dbReference>